<reference evidence="4" key="1">
    <citation type="submission" date="2015-08" db="EMBL/GenBank/DDBJ databases">
        <authorList>
            <person name="Varghese N."/>
        </authorList>
    </citation>
    <scope>NUCLEOTIDE SEQUENCE [LARGE SCALE GENOMIC DNA]</scope>
    <source>
        <strain evidence="4">DSM 17901</strain>
    </source>
</reference>
<organism evidence="3 4">
    <name type="scientific">Gulbenkiania indica</name>
    <dbReference type="NCBI Taxonomy" id="375574"/>
    <lineage>
        <taxon>Bacteria</taxon>
        <taxon>Pseudomonadati</taxon>
        <taxon>Pseudomonadota</taxon>
        <taxon>Betaproteobacteria</taxon>
        <taxon>Neisseriales</taxon>
        <taxon>Chromobacteriaceae</taxon>
        <taxon>Gulbenkiania</taxon>
    </lineage>
</organism>
<gene>
    <name evidence="3" type="ORF">Ga0061063_0905</name>
</gene>
<dbReference type="InterPro" id="IPR025746">
    <property type="entry name" value="PilX_N_dom"/>
</dbReference>
<evidence type="ECO:0000259" key="2">
    <source>
        <dbReference type="Pfam" id="PF14341"/>
    </source>
</evidence>
<dbReference type="Proteomes" id="UP000243535">
    <property type="component" value="Unassembled WGS sequence"/>
</dbReference>
<evidence type="ECO:0000313" key="4">
    <source>
        <dbReference type="Proteomes" id="UP000243535"/>
    </source>
</evidence>
<accession>A0A0K6GTH7</accession>
<feature type="domain" description="Type 4 fimbrial biogenesis protein PilX N-terminal" evidence="2">
    <location>
        <begin position="5"/>
        <end position="52"/>
    </location>
</feature>
<name>A0A0K6GTH7_9NEIS</name>
<dbReference type="EMBL" id="CYHA01000001">
    <property type="protein sequence ID" value="CUA82055.1"/>
    <property type="molecule type" value="Genomic_DNA"/>
</dbReference>
<keyword evidence="1" id="KW-1133">Transmembrane helix</keyword>
<evidence type="ECO:0000256" key="1">
    <source>
        <dbReference type="SAM" id="Phobius"/>
    </source>
</evidence>
<keyword evidence="1" id="KW-0812">Transmembrane</keyword>
<keyword evidence="1" id="KW-0472">Membrane</keyword>
<dbReference type="AlphaFoldDB" id="A0A0K6GTH7"/>
<proteinExistence type="predicted"/>
<dbReference type="RefSeq" id="WP_055433401.1">
    <property type="nucleotide sequence ID" value="NZ_CYHA01000001.1"/>
</dbReference>
<sequence length="209" mass="22682">MRQEGSTLITVLVLLVGLTLLAVGMGFSSIMEERLGRGFRDNSVAFNAAENAIRRLQLKELDRISRTELPDCARFTESSFTPDAALTGICQVKQSDPALIERYYGTTPLFDELKNTSPLGRASRLSGSFGDWTTGAGEAVVTPRYFVERTEVSTPLGGLAGSSLSGNLSFTEAASKVDITYQYRITVRGFGPQRGGPEPISRTIEATFQ</sequence>
<dbReference type="STRING" id="375574.GCA_001418035_00702"/>
<keyword evidence="4" id="KW-1185">Reference proteome</keyword>
<evidence type="ECO:0000313" key="3">
    <source>
        <dbReference type="EMBL" id="CUA82055.1"/>
    </source>
</evidence>
<feature type="transmembrane region" description="Helical" evidence="1">
    <location>
        <begin position="6"/>
        <end position="27"/>
    </location>
</feature>
<dbReference type="Pfam" id="PF14341">
    <property type="entry name" value="PilX_N"/>
    <property type="match status" value="1"/>
</dbReference>
<protein>
    <submittedName>
        <fullName evidence="3">Tfp pilus assembly protein PilX</fullName>
    </submittedName>
</protein>